<comment type="caution">
    <text evidence="1">The sequence shown here is derived from an EMBL/GenBank/DDBJ whole genome shotgun (WGS) entry which is preliminary data.</text>
</comment>
<accession>A0A397INX0</accession>
<dbReference type="Gene3D" id="2.40.10.10">
    <property type="entry name" value="Trypsin-like serine proteases"/>
    <property type="match status" value="1"/>
</dbReference>
<name>A0A397INX0_9GLOM</name>
<organism evidence="1 2">
    <name type="scientific">Diversispora epigaea</name>
    <dbReference type="NCBI Taxonomy" id="1348612"/>
    <lineage>
        <taxon>Eukaryota</taxon>
        <taxon>Fungi</taxon>
        <taxon>Fungi incertae sedis</taxon>
        <taxon>Mucoromycota</taxon>
        <taxon>Glomeromycotina</taxon>
        <taxon>Glomeromycetes</taxon>
        <taxon>Diversisporales</taxon>
        <taxon>Diversisporaceae</taxon>
        <taxon>Diversispora</taxon>
    </lineage>
</organism>
<keyword evidence="2" id="KW-1185">Reference proteome</keyword>
<evidence type="ECO:0000313" key="2">
    <source>
        <dbReference type="Proteomes" id="UP000266861"/>
    </source>
</evidence>
<dbReference type="InterPro" id="IPR009003">
    <property type="entry name" value="Peptidase_S1_PA"/>
</dbReference>
<reference evidence="1 2" key="1">
    <citation type="submission" date="2018-08" db="EMBL/GenBank/DDBJ databases">
        <title>Genome and evolution of the arbuscular mycorrhizal fungus Diversispora epigaea (formerly Glomus versiforme) and its bacterial endosymbionts.</title>
        <authorList>
            <person name="Sun X."/>
            <person name="Fei Z."/>
            <person name="Harrison M."/>
        </authorList>
    </citation>
    <scope>NUCLEOTIDE SEQUENCE [LARGE SCALE GENOMIC DNA]</scope>
    <source>
        <strain evidence="1 2">IT104</strain>
    </source>
</reference>
<gene>
    <name evidence="1" type="ORF">Glove_219g145</name>
</gene>
<proteinExistence type="predicted"/>
<sequence length="222" mass="24895">MKKAKPLTRNIGFKTRSANVDQIQAFPIGLLFMSKNNVPYTCTASVIHTENGNIEVTAAHCLYDHDTRTYFDNIVFYPGYDDGPRPGPFYQIPAAHLVVTDQFLNNNSDEFDWGIIRFDFDINGSPLEYFTGGLDDLENCPNDGVTLCTWEGETILANDYYSIPDLDLGEGSSGAPFMANYDPNSNLGLLYSNFASFDDDNEESRPIYDPIEFHVLIGRLTL</sequence>
<dbReference type="OrthoDB" id="10037376at2759"/>
<dbReference type="Proteomes" id="UP000266861">
    <property type="component" value="Unassembled WGS sequence"/>
</dbReference>
<dbReference type="InterPro" id="IPR043504">
    <property type="entry name" value="Peptidase_S1_PA_chymotrypsin"/>
</dbReference>
<evidence type="ECO:0000313" key="1">
    <source>
        <dbReference type="EMBL" id="RHZ74854.1"/>
    </source>
</evidence>
<evidence type="ECO:0008006" key="3">
    <source>
        <dbReference type="Google" id="ProtNLM"/>
    </source>
</evidence>
<dbReference type="EMBL" id="PQFF01000204">
    <property type="protein sequence ID" value="RHZ74854.1"/>
    <property type="molecule type" value="Genomic_DNA"/>
</dbReference>
<dbReference type="AlphaFoldDB" id="A0A397INX0"/>
<protein>
    <recommendedName>
        <fullName evidence="3">Peptidase S1 domain-containing protein</fullName>
    </recommendedName>
</protein>
<dbReference type="SUPFAM" id="SSF50494">
    <property type="entry name" value="Trypsin-like serine proteases"/>
    <property type="match status" value="1"/>
</dbReference>